<organism evidence="3 4">
    <name type="scientific">Chaetomium fimeti</name>
    <dbReference type="NCBI Taxonomy" id="1854472"/>
    <lineage>
        <taxon>Eukaryota</taxon>
        <taxon>Fungi</taxon>
        <taxon>Dikarya</taxon>
        <taxon>Ascomycota</taxon>
        <taxon>Pezizomycotina</taxon>
        <taxon>Sordariomycetes</taxon>
        <taxon>Sordariomycetidae</taxon>
        <taxon>Sordariales</taxon>
        <taxon>Chaetomiaceae</taxon>
        <taxon>Chaetomium</taxon>
    </lineage>
</organism>
<dbReference type="GeneID" id="87845711"/>
<evidence type="ECO:0008006" key="5">
    <source>
        <dbReference type="Google" id="ProtNLM"/>
    </source>
</evidence>
<feature type="compositionally biased region" description="Low complexity" evidence="1">
    <location>
        <begin position="29"/>
        <end position="59"/>
    </location>
</feature>
<name>A0AAE0HL93_9PEZI</name>
<dbReference type="Proteomes" id="UP001278766">
    <property type="component" value="Unassembled WGS sequence"/>
</dbReference>
<comment type="caution">
    <text evidence="3">The sequence shown here is derived from an EMBL/GenBank/DDBJ whole genome shotgun (WGS) entry which is preliminary data.</text>
</comment>
<dbReference type="AlphaFoldDB" id="A0AAE0HL93"/>
<dbReference type="RefSeq" id="XP_062662113.1">
    <property type="nucleotide sequence ID" value="XM_062808763.1"/>
</dbReference>
<keyword evidence="4" id="KW-1185">Reference proteome</keyword>
<protein>
    <recommendedName>
        <fullName evidence="5">Chitin-binding type-2 domain-containing protein</fullName>
    </recommendedName>
</protein>
<reference evidence="3" key="2">
    <citation type="submission" date="2023-06" db="EMBL/GenBank/DDBJ databases">
        <authorList>
            <consortium name="Lawrence Berkeley National Laboratory"/>
            <person name="Haridas S."/>
            <person name="Hensen N."/>
            <person name="Bonometti L."/>
            <person name="Westerberg I."/>
            <person name="Brannstrom I.O."/>
            <person name="Guillou S."/>
            <person name="Cros-Aarteil S."/>
            <person name="Calhoun S."/>
            <person name="Kuo A."/>
            <person name="Mondo S."/>
            <person name="Pangilinan J."/>
            <person name="Riley R."/>
            <person name="Labutti K."/>
            <person name="Andreopoulos B."/>
            <person name="Lipzen A."/>
            <person name="Chen C."/>
            <person name="Yanf M."/>
            <person name="Daum C."/>
            <person name="Ng V."/>
            <person name="Clum A."/>
            <person name="Steindorff A."/>
            <person name="Ohm R."/>
            <person name="Martin F."/>
            <person name="Silar P."/>
            <person name="Natvig D."/>
            <person name="Lalanne C."/>
            <person name="Gautier V."/>
            <person name="Ament-Velasquez S.L."/>
            <person name="Kruys A."/>
            <person name="Hutchinson M.I."/>
            <person name="Powell A.J."/>
            <person name="Barry K."/>
            <person name="Miller A.N."/>
            <person name="Grigoriev I.V."/>
            <person name="Debuchy R."/>
            <person name="Gladieux P."/>
            <person name="Thoren M.H."/>
            <person name="Johannesson H."/>
        </authorList>
    </citation>
    <scope>NUCLEOTIDE SEQUENCE</scope>
    <source>
        <strain evidence="3">CBS 168.71</strain>
    </source>
</reference>
<proteinExistence type="predicted"/>
<feature type="region of interest" description="Disordered" evidence="1">
    <location>
        <begin position="29"/>
        <end position="66"/>
    </location>
</feature>
<evidence type="ECO:0000313" key="3">
    <source>
        <dbReference type="EMBL" id="KAK3298599.1"/>
    </source>
</evidence>
<evidence type="ECO:0000256" key="2">
    <source>
        <dbReference type="SAM" id="SignalP"/>
    </source>
</evidence>
<evidence type="ECO:0000256" key="1">
    <source>
        <dbReference type="SAM" id="MobiDB-lite"/>
    </source>
</evidence>
<feature type="signal peptide" evidence="2">
    <location>
        <begin position="1"/>
        <end position="15"/>
    </location>
</feature>
<sequence length="122" mass="12747">MQFLSLLALAAAATAAVMPNAAEPNAAAPLAVDEQAQPAAAAPQADAAGGAEAAGAAGANHYWPPPPPTECRPGTYSCTTTNKGFRVCDYSGHWVYGGPCPWNQVCKMNWQNQSPYCVPRYH</sequence>
<reference evidence="3" key="1">
    <citation type="journal article" date="2023" name="Mol. Phylogenet. Evol.">
        <title>Genome-scale phylogeny and comparative genomics of the fungal order Sordariales.</title>
        <authorList>
            <person name="Hensen N."/>
            <person name="Bonometti L."/>
            <person name="Westerberg I."/>
            <person name="Brannstrom I.O."/>
            <person name="Guillou S."/>
            <person name="Cros-Aarteil S."/>
            <person name="Calhoun S."/>
            <person name="Haridas S."/>
            <person name="Kuo A."/>
            <person name="Mondo S."/>
            <person name="Pangilinan J."/>
            <person name="Riley R."/>
            <person name="LaButti K."/>
            <person name="Andreopoulos B."/>
            <person name="Lipzen A."/>
            <person name="Chen C."/>
            <person name="Yan M."/>
            <person name="Daum C."/>
            <person name="Ng V."/>
            <person name="Clum A."/>
            <person name="Steindorff A."/>
            <person name="Ohm R.A."/>
            <person name="Martin F."/>
            <person name="Silar P."/>
            <person name="Natvig D.O."/>
            <person name="Lalanne C."/>
            <person name="Gautier V."/>
            <person name="Ament-Velasquez S.L."/>
            <person name="Kruys A."/>
            <person name="Hutchinson M.I."/>
            <person name="Powell A.J."/>
            <person name="Barry K."/>
            <person name="Miller A.N."/>
            <person name="Grigoriev I.V."/>
            <person name="Debuchy R."/>
            <person name="Gladieux P."/>
            <person name="Hiltunen Thoren M."/>
            <person name="Johannesson H."/>
        </authorList>
    </citation>
    <scope>NUCLEOTIDE SEQUENCE</scope>
    <source>
        <strain evidence="3">CBS 168.71</strain>
    </source>
</reference>
<gene>
    <name evidence="3" type="ORF">B0H64DRAFT_78967</name>
</gene>
<evidence type="ECO:0000313" key="4">
    <source>
        <dbReference type="Proteomes" id="UP001278766"/>
    </source>
</evidence>
<accession>A0AAE0HL93</accession>
<dbReference type="EMBL" id="JAUEPN010000002">
    <property type="protein sequence ID" value="KAK3298599.1"/>
    <property type="molecule type" value="Genomic_DNA"/>
</dbReference>
<keyword evidence="2" id="KW-0732">Signal</keyword>
<feature type="chain" id="PRO_5042237145" description="Chitin-binding type-2 domain-containing protein" evidence="2">
    <location>
        <begin position="16"/>
        <end position="122"/>
    </location>
</feature>